<dbReference type="AlphaFoldDB" id="A0A5D4GPH4"/>
<dbReference type="GO" id="GO:0016491">
    <property type="term" value="F:oxidoreductase activity"/>
    <property type="evidence" value="ECO:0007669"/>
    <property type="project" value="UniProtKB-KW"/>
</dbReference>
<keyword evidence="1" id="KW-0560">Oxidoreductase</keyword>
<evidence type="ECO:0000256" key="1">
    <source>
        <dbReference type="ARBA" id="ARBA00023002"/>
    </source>
</evidence>
<dbReference type="RefSeq" id="WP_148916402.1">
    <property type="nucleotide sequence ID" value="NZ_VSZS01000067.1"/>
</dbReference>
<keyword evidence="3" id="KW-1185">Reference proteome</keyword>
<gene>
    <name evidence="2" type="ORF">FY036_19305</name>
</gene>
<comment type="caution">
    <text evidence="2">The sequence shown here is derived from an EMBL/GenBank/DDBJ whole genome shotgun (WGS) entry which is preliminary data.</text>
</comment>
<reference evidence="2 3" key="1">
    <citation type="submission" date="2019-08" db="EMBL/GenBank/DDBJ databases">
        <authorList>
            <person name="Seo Y.L."/>
        </authorList>
    </citation>
    <scope>NUCLEOTIDE SEQUENCE [LARGE SCALE GENOMIC DNA]</scope>
    <source>
        <strain evidence="2 3">MaA-C15</strain>
    </source>
</reference>
<evidence type="ECO:0000313" key="3">
    <source>
        <dbReference type="Proteomes" id="UP000323258"/>
    </source>
</evidence>
<dbReference type="EMBL" id="VSZS01000067">
    <property type="protein sequence ID" value="TYR30044.1"/>
    <property type="molecule type" value="Genomic_DNA"/>
</dbReference>
<organism evidence="2 3">
    <name type="scientific">Neoaquamicrobium microcysteis</name>
    <dbReference type="NCBI Taxonomy" id="2682781"/>
    <lineage>
        <taxon>Bacteria</taxon>
        <taxon>Pseudomonadati</taxon>
        <taxon>Pseudomonadota</taxon>
        <taxon>Alphaproteobacteria</taxon>
        <taxon>Hyphomicrobiales</taxon>
        <taxon>Phyllobacteriaceae</taxon>
        <taxon>Neoaquamicrobium</taxon>
    </lineage>
</organism>
<dbReference type="InterPro" id="IPR042204">
    <property type="entry name" value="2Fe-2S-bd_N"/>
</dbReference>
<sequence>MREARFRWNGADIPFREGETLAAAILRAGPSDAGLGYFCGIGACQSCVVWCDGRRVEACVTPARTGASVSGSED</sequence>
<name>A0A5D4GPH4_9HYPH</name>
<reference evidence="2 3" key="2">
    <citation type="submission" date="2019-09" db="EMBL/GenBank/DDBJ databases">
        <title>Mesorhizobium sp. MaA-C15 isolated from Microcystis aeruginosa.</title>
        <authorList>
            <person name="Jeong S.E."/>
            <person name="Jin H.M."/>
            <person name="Jeon C.O."/>
        </authorList>
    </citation>
    <scope>NUCLEOTIDE SEQUENCE [LARGE SCALE GENOMIC DNA]</scope>
    <source>
        <strain evidence="2 3">MaA-C15</strain>
    </source>
</reference>
<dbReference type="OrthoDB" id="573392at2"/>
<protein>
    <submittedName>
        <fullName evidence="2">2Fe-2S iron-sulfur cluster binding domain-containing protein</fullName>
    </submittedName>
</protein>
<dbReference type="Proteomes" id="UP000323258">
    <property type="component" value="Unassembled WGS sequence"/>
</dbReference>
<dbReference type="InterPro" id="IPR036010">
    <property type="entry name" value="2Fe-2S_ferredoxin-like_sf"/>
</dbReference>
<dbReference type="GO" id="GO:0051536">
    <property type="term" value="F:iron-sulfur cluster binding"/>
    <property type="evidence" value="ECO:0007669"/>
    <property type="project" value="InterPro"/>
</dbReference>
<accession>A0A5D4GPH4</accession>
<dbReference type="SUPFAM" id="SSF54292">
    <property type="entry name" value="2Fe-2S ferredoxin-like"/>
    <property type="match status" value="1"/>
</dbReference>
<dbReference type="Pfam" id="PF13510">
    <property type="entry name" value="Fer2_4"/>
    <property type="match status" value="1"/>
</dbReference>
<proteinExistence type="predicted"/>
<dbReference type="Gene3D" id="3.10.20.440">
    <property type="entry name" value="2Fe-2S iron-sulphur cluster binding domain, sarcosine oxidase, alpha subunit, N-terminal domain"/>
    <property type="match status" value="1"/>
</dbReference>
<evidence type="ECO:0000313" key="2">
    <source>
        <dbReference type="EMBL" id="TYR30044.1"/>
    </source>
</evidence>